<evidence type="ECO:0000313" key="1">
    <source>
        <dbReference type="EMBL" id="KAI8002739.1"/>
    </source>
</evidence>
<accession>A0ACC0GQ56</accession>
<organism evidence="1 2">
    <name type="scientific">Camellia lanceoleosa</name>
    <dbReference type="NCBI Taxonomy" id="1840588"/>
    <lineage>
        <taxon>Eukaryota</taxon>
        <taxon>Viridiplantae</taxon>
        <taxon>Streptophyta</taxon>
        <taxon>Embryophyta</taxon>
        <taxon>Tracheophyta</taxon>
        <taxon>Spermatophyta</taxon>
        <taxon>Magnoliopsida</taxon>
        <taxon>eudicotyledons</taxon>
        <taxon>Gunneridae</taxon>
        <taxon>Pentapetalae</taxon>
        <taxon>asterids</taxon>
        <taxon>Ericales</taxon>
        <taxon>Theaceae</taxon>
        <taxon>Camellia</taxon>
    </lineage>
</organism>
<proteinExistence type="predicted"/>
<keyword evidence="2" id="KW-1185">Reference proteome</keyword>
<gene>
    <name evidence="1" type="ORF">LOK49_LG08G02277</name>
</gene>
<evidence type="ECO:0000313" key="2">
    <source>
        <dbReference type="Proteomes" id="UP001060215"/>
    </source>
</evidence>
<comment type="caution">
    <text evidence="1">The sequence shown here is derived from an EMBL/GenBank/DDBJ whole genome shotgun (WGS) entry which is preliminary data.</text>
</comment>
<reference evidence="1 2" key="1">
    <citation type="journal article" date="2022" name="Plant J.">
        <title>Chromosome-level genome of Camellia lanceoleosa provides a valuable resource for understanding genome evolution and self-incompatibility.</title>
        <authorList>
            <person name="Gong W."/>
            <person name="Xiao S."/>
            <person name="Wang L."/>
            <person name="Liao Z."/>
            <person name="Chang Y."/>
            <person name="Mo W."/>
            <person name="Hu G."/>
            <person name="Li W."/>
            <person name="Zhao G."/>
            <person name="Zhu H."/>
            <person name="Hu X."/>
            <person name="Ji K."/>
            <person name="Xiang X."/>
            <person name="Song Q."/>
            <person name="Yuan D."/>
            <person name="Jin S."/>
            <person name="Zhang L."/>
        </authorList>
    </citation>
    <scope>NUCLEOTIDE SEQUENCE [LARGE SCALE GENOMIC DNA]</scope>
    <source>
        <strain evidence="1">SQ_2022a</strain>
    </source>
</reference>
<dbReference type="Proteomes" id="UP001060215">
    <property type="component" value="Chromosome 9"/>
</dbReference>
<protein>
    <submittedName>
        <fullName evidence="1">TMV resistance protein N</fullName>
    </submittedName>
</protein>
<dbReference type="EMBL" id="CM045766">
    <property type="protein sequence ID" value="KAI8002739.1"/>
    <property type="molecule type" value="Genomic_DNA"/>
</dbReference>
<name>A0ACC0GQ56_9ERIC</name>
<sequence length="1147" mass="131352">MASKRTLDHSSCFPAPKKRKGSSCFVSSSSSTQPRWTYHVFLSFSGEDTRKNFTDHLYDALDQAGIHTFRDDKLPRGREISPELLKSIERSRISILVFSRNYASSRWCLDELVKIIECKETIGQLVLPIFYDVDPSDVRDQKRCFGVAFRRHKKRYGDEMEKVEVRRVALSKAGNISGWVLKNVANGHEAELIRQVVEEVSCKLECTSLYVAKHPIGIESHVEHVSSLLSIGSDDVRMIGIYGMGGIGKTTIAKAVYNHIFFQFEWSCFLADVRGAGQSNGLAQLQERLLFALLGAKNLKVNSVHEGINLIKERLHSKKVLIVLDDMDHSRQLNTLAGNHDWFGPGSRIIITTRDEQLLNLLKVDERYMAKKLNHEESLQLFDSYAFGGTNPLENYAELANGIVHYAGGLPLALEVLGSYLFKTPLVEWKSALDQLQRIPHEDIHKILKISFDALNQEMKDIFLDIACFFVGMDRDYVITILKCCDFSPEFGIRVLINKCLLRVNRYNVLTMHDLLWDMGREINRQESPKELGKRRRLWFHKDVSFVLENNTGTETVEGVILTGLPMVKKIQWSNKAFARMHNLRLLQINHVHLIGNFEHLLKELRWLYWHNCPLEYLPSNFHPEKLVILDMQFSKIKTLWKDGEHFRSLKILNLSNSKFLTKSPIFCALSMLEELLLEGCTGLMELHESIGLLDKLVHLNLKDCMNLRYLPSSVCKLKSVERLNLTGCAKLEEFPEHLGDMKSLTDLLADGTAIKQLPFSIRLLKNLRTFGCSRQLTTKSLFSRISSWVSRRRFLPPSVSGLFSLTDLCLSNCNMSERDFPADFGSLSSLRWLDLDGNNFKHLPNCFSHLSKLRLLKLNDCRSLQSISDLPPNLNKVAAYNCASLEKISGLSKLKTLRICLSNDQYGRFLSNGNNDAMEDPPCFQGARIIPFDRLNNLQNFLQHLGGMSRMREVYRTCILNVSCLMSDDFHTGDLGDCFNDYEYSYNFINGRSFSYKIIASSSISLEVPVLREEVDEYIAEFNVKLVYYRVGDEESWAMELFNYPSITITNKINGINLTHTPIFFAIPASCGVYTWKICLKVEDYFGYRIKGGDQLDISFTMPSPFKVKRGVMNLQTQCTYCYEVDSMHLLLQKKFNRRSSNTYTK</sequence>